<dbReference type="InterPro" id="IPR005171">
    <property type="entry name" value="Cyt_c_oxidase_su4_prok"/>
</dbReference>
<comment type="subcellular location">
    <subcellularLocation>
        <location evidence="1">Cell membrane</location>
        <topology evidence="1">Multi-pass membrane protein</topology>
    </subcellularLocation>
</comment>
<evidence type="ECO:0000256" key="7">
    <source>
        <dbReference type="SAM" id="Phobius"/>
    </source>
</evidence>
<sequence length="113" mass="11901">MSSNEGHGYKDEVKIWAALVALLLLTFGSSYLKLGAWNSVINLLIAVAKALLVAIFFMNLRQASPILRIASVTALLMLALLFGLSGTDYSTRTIRGSSWQAPTGAQGAGATGS</sequence>
<evidence type="ECO:0000256" key="4">
    <source>
        <dbReference type="ARBA" id="ARBA00022989"/>
    </source>
</evidence>
<gene>
    <name evidence="8" type="ORF">V4C55_32900</name>
</gene>
<dbReference type="NCBIfam" id="TIGR02229">
    <property type="entry name" value="caa3_sub_IV"/>
    <property type="match status" value="1"/>
</dbReference>
<dbReference type="RefSeq" id="WP_201659320.1">
    <property type="nucleotide sequence ID" value="NZ_CAJHCS010000034.1"/>
</dbReference>
<dbReference type="EMBL" id="JAZHGC010000037">
    <property type="protein sequence ID" value="MEM5290531.1"/>
    <property type="molecule type" value="Genomic_DNA"/>
</dbReference>
<evidence type="ECO:0000256" key="3">
    <source>
        <dbReference type="ARBA" id="ARBA00022692"/>
    </source>
</evidence>
<evidence type="ECO:0000313" key="9">
    <source>
        <dbReference type="Proteomes" id="UP001494588"/>
    </source>
</evidence>
<evidence type="ECO:0000313" key="8">
    <source>
        <dbReference type="EMBL" id="MEM5290531.1"/>
    </source>
</evidence>
<keyword evidence="9" id="KW-1185">Reference proteome</keyword>
<dbReference type="Proteomes" id="UP001494588">
    <property type="component" value="Unassembled WGS sequence"/>
</dbReference>
<reference evidence="8 9" key="1">
    <citation type="submission" date="2024-01" db="EMBL/GenBank/DDBJ databases">
        <title>The diversity of rhizobia nodulating Mimosa spp. in eleven states of Brazil covering several biomes is determined by host plant, location, and edaphic factors.</title>
        <authorList>
            <person name="Rouws L."/>
            <person name="Barauna A."/>
            <person name="Beukes C."/>
            <person name="De Faria S.M."/>
            <person name="Gross E."/>
            <person name="Dos Reis Junior F.B."/>
            <person name="Simon M."/>
            <person name="Maluk M."/>
            <person name="Odee D.W."/>
            <person name="Kenicer G."/>
            <person name="Young J.P.W."/>
            <person name="Reis V.M."/>
            <person name="Zilli J."/>
            <person name="James E.K."/>
        </authorList>
    </citation>
    <scope>NUCLEOTIDE SEQUENCE [LARGE SCALE GENOMIC DNA]</scope>
    <source>
        <strain evidence="8 9">JPY77</strain>
    </source>
</reference>
<evidence type="ECO:0000256" key="6">
    <source>
        <dbReference type="SAM" id="MobiDB-lite"/>
    </source>
</evidence>
<evidence type="ECO:0000256" key="1">
    <source>
        <dbReference type="ARBA" id="ARBA00004651"/>
    </source>
</evidence>
<keyword evidence="5 7" id="KW-0472">Membrane</keyword>
<name>A0ABU9QM72_9BURK</name>
<feature type="transmembrane region" description="Helical" evidence="7">
    <location>
        <begin position="66"/>
        <end position="85"/>
    </location>
</feature>
<proteinExistence type="predicted"/>
<comment type="caution">
    <text evidence="8">The sequence shown here is derived from an EMBL/GenBank/DDBJ whole genome shotgun (WGS) entry which is preliminary data.</text>
</comment>
<protein>
    <submittedName>
        <fullName evidence="8">Cytochrome C oxidase subunit IV family protein</fullName>
    </submittedName>
</protein>
<feature type="transmembrane region" description="Helical" evidence="7">
    <location>
        <begin position="41"/>
        <end position="60"/>
    </location>
</feature>
<dbReference type="Pfam" id="PF03626">
    <property type="entry name" value="COX4_pro"/>
    <property type="match status" value="1"/>
</dbReference>
<feature type="region of interest" description="Disordered" evidence="6">
    <location>
        <begin position="94"/>
        <end position="113"/>
    </location>
</feature>
<feature type="transmembrane region" description="Helical" evidence="7">
    <location>
        <begin position="15"/>
        <end position="34"/>
    </location>
</feature>
<accession>A0ABU9QM72</accession>
<dbReference type="InterPro" id="IPR011743">
    <property type="entry name" value="Caa3_sub_IV"/>
</dbReference>
<keyword evidence="4 7" id="KW-1133">Transmembrane helix</keyword>
<keyword evidence="3 7" id="KW-0812">Transmembrane</keyword>
<organism evidence="8 9">
    <name type="scientific">Paraburkholderia sabiae</name>
    <dbReference type="NCBI Taxonomy" id="273251"/>
    <lineage>
        <taxon>Bacteria</taxon>
        <taxon>Pseudomonadati</taxon>
        <taxon>Pseudomonadota</taxon>
        <taxon>Betaproteobacteria</taxon>
        <taxon>Burkholderiales</taxon>
        <taxon>Burkholderiaceae</taxon>
        <taxon>Paraburkholderia</taxon>
    </lineage>
</organism>
<evidence type="ECO:0000256" key="5">
    <source>
        <dbReference type="ARBA" id="ARBA00023136"/>
    </source>
</evidence>
<evidence type="ECO:0000256" key="2">
    <source>
        <dbReference type="ARBA" id="ARBA00022475"/>
    </source>
</evidence>
<keyword evidence="2" id="KW-1003">Cell membrane</keyword>